<organism evidence="1">
    <name type="scientific">Arundo donax</name>
    <name type="common">Giant reed</name>
    <name type="synonym">Donax arundinaceus</name>
    <dbReference type="NCBI Taxonomy" id="35708"/>
    <lineage>
        <taxon>Eukaryota</taxon>
        <taxon>Viridiplantae</taxon>
        <taxon>Streptophyta</taxon>
        <taxon>Embryophyta</taxon>
        <taxon>Tracheophyta</taxon>
        <taxon>Spermatophyta</taxon>
        <taxon>Magnoliopsida</taxon>
        <taxon>Liliopsida</taxon>
        <taxon>Poales</taxon>
        <taxon>Poaceae</taxon>
        <taxon>PACMAD clade</taxon>
        <taxon>Arundinoideae</taxon>
        <taxon>Arundineae</taxon>
        <taxon>Arundo</taxon>
    </lineage>
</organism>
<dbReference type="EMBL" id="GBRH01183787">
    <property type="protein sequence ID" value="JAE14109.1"/>
    <property type="molecule type" value="Transcribed_RNA"/>
</dbReference>
<dbReference type="AlphaFoldDB" id="A0A0A9FSC9"/>
<reference evidence="1" key="1">
    <citation type="submission" date="2014-09" db="EMBL/GenBank/DDBJ databases">
        <authorList>
            <person name="Magalhaes I.L.F."/>
            <person name="Oliveira U."/>
            <person name="Santos F.R."/>
            <person name="Vidigal T.H.D.A."/>
            <person name="Brescovit A.D."/>
            <person name="Santos A.J."/>
        </authorList>
    </citation>
    <scope>NUCLEOTIDE SEQUENCE</scope>
    <source>
        <tissue evidence="1">Shoot tissue taken approximately 20 cm above the soil surface</tissue>
    </source>
</reference>
<name>A0A0A9FSC9_ARUDO</name>
<sequence>MWEHQCHCWYPVNMGTSISLLVKDYSAAAVNGLIEHSFGNHPSTPLLTVACLAEQQKSSVVHYRL</sequence>
<evidence type="ECO:0000313" key="1">
    <source>
        <dbReference type="EMBL" id="JAE14109.1"/>
    </source>
</evidence>
<proteinExistence type="predicted"/>
<accession>A0A0A9FSC9</accession>
<protein>
    <submittedName>
        <fullName evidence="1">Uncharacterized protein</fullName>
    </submittedName>
</protein>
<reference evidence="1" key="2">
    <citation type="journal article" date="2015" name="Data Brief">
        <title>Shoot transcriptome of the giant reed, Arundo donax.</title>
        <authorList>
            <person name="Barrero R.A."/>
            <person name="Guerrero F.D."/>
            <person name="Moolhuijzen P."/>
            <person name="Goolsby J.A."/>
            <person name="Tidwell J."/>
            <person name="Bellgard S.E."/>
            <person name="Bellgard M.I."/>
        </authorList>
    </citation>
    <scope>NUCLEOTIDE SEQUENCE</scope>
    <source>
        <tissue evidence="1">Shoot tissue taken approximately 20 cm above the soil surface</tissue>
    </source>
</reference>